<gene>
    <name evidence="5" type="primary">pobA</name>
    <name evidence="5" type="ORF">WP8W18C01_22970</name>
</gene>
<dbReference type="PANTHER" id="PTHR43004">
    <property type="entry name" value="TRK SYSTEM POTASSIUM UPTAKE PROTEIN"/>
    <property type="match status" value="1"/>
</dbReference>
<evidence type="ECO:0000256" key="2">
    <source>
        <dbReference type="ARBA" id="ARBA00022827"/>
    </source>
</evidence>
<dbReference type="Gene3D" id="3.50.50.60">
    <property type="entry name" value="FAD/NAD(P)-binding domain"/>
    <property type="match status" value="1"/>
</dbReference>
<evidence type="ECO:0000313" key="6">
    <source>
        <dbReference type="Proteomes" id="UP000515680"/>
    </source>
</evidence>
<dbReference type="GO" id="GO:0043639">
    <property type="term" value="P:benzoate catabolic process"/>
    <property type="evidence" value="ECO:0007669"/>
    <property type="project" value="InterPro"/>
</dbReference>
<dbReference type="GO" id="GO:0018659">
    <property type="term" value="F:4-hydroxybenzoate 3-monooxygenase activity"/>
    <property type="evidence" value="ECO:0007669"/>
    <property type="project" value="UniProtKB-UniRule"/>
</dbReference>
<dbReference type="Proteomes" id="UP000515680">
    <property type="component" value="Chromosome"/>
</dbReference>
<feature type="domain" description="FAD-binding" evidence="4">
    <location>
        <begin position="2"/>
        <end position="342"/>
    </location>
</feature>
<evidence type="ECO:0000256" key="3">
    <source>
        <dbReference type="NCBIfam" id="TIGR02360"/>
    </source>
</evidence>
<keyword evidence="1" id="KW-0285">Flavoprotein</keyword>
<dbReference type="PRINTS" id="PR00420">
    <property type="entry name" value="RNGMNOXGNASE"/>
</dbReference>
<proteinExistence type="predicted"/>
<dbReference type="InterPro" id="IPR036188">
    <property type="entry name" value="FAD/NAD-bd_sf"/>
</dbReference>
<dbReference type="GeneID" id="93543927"/>
<protein>
    <recommendedName>
        <fullName evidence="3">4-hydroxybenzoate 3-monooxygenase</fullName>
        <ecNumber evidence="3">1.14.13.2</ecNumber>
    </recommendedName>
</protein>
<organism evidence="5 6">
    <name type="scientific">Pseudomonas putida</name>
    <name type="common">Arthrobacter siderocapsulatus</name>
    <dbReference type="NCBI Taxonomy" id="303"/>
    <lineage>
        <taxon>Bacteria</taxon>
        <taxon>Pseudomonadati</taxon>
        <taxon>Pseudomonadota</taxon>
        <taxon>Gammaproteobacteria</taxon>
        <taxon>Pseudomonadales</taxon>
        <taxon>Pseudomonadaceae</taxon>
        <taxon>Pseudomonas</taxon>
    </lineage>
</organism>
<sequence length="395" mass="44413">MKTQVAIIGAGPSGLLLGQLLHRAGIDTVILERQTPDYVLGRIRAGVLEQGTVDLLREAGVAERMDREGLVHEGVELLVGGRRQRLDLKALTGGKTVMVYGQTEVTRDLMQARQASGAPIVYSASQVQLHGLDSSQPFVTFEQDGRRLRVDCDYIAGCDGFHGVSRQSIPAGVLKQYERVYPFGWLGLLADTPPVNHELIYAHHERGFVLCSQRSHTRSRYYLQVPLQERVEDWSDERFWEELKARLPEDVAARLVTGAALEKSIAPLRSQVVEPMQFGRLFLLGDAAHIVPPTGAKGLNLAASDVNYLYRILVKVYREGRTDLLAQYSPLALRRVWKGERFSWFMTQLLHDFGEHQDDWDRKMQEADREYYLSSPAGLVNIAENYVGLPFEAVE</sequence>
<dbReference type="RefSeq" id="WP_182818896.1">
    <property type="nucleotide sequence ID" value="NZ_AP022055.1"/>
</dbReference>
<dbReference type="SUPFAM" id="SSF54373">
    <property type="entry name" value="FAD-linked reductases, C-terminal domain"/>
    <property type="match status" value="1"/>
</dbReference>
<evidence type="ECO:0000313" key="5">
    <source>
        <dbReference type="EMBL" id="BBT39956.1"/>
    </source>
</evidence>
<dbReference type="PANTHER" id="PTHR43004:SF3">
    <property type="entry name" value="P-HYDROXYBENZOATE HYDROXYLASE"/>
    <property type="match status" value="1"/>
</dbReference>
<dbReference type="Pfam" id="PF01494">
    <property type="entry name" value="FAD_binding_3"/>
    <property type="match status" value="1"/>
</dbReference>
<accession>A0A6S5D5P6</accession>
<dbReference type="NCBIfam" id="NF006091">
    <property type="entry name" value="PRK08243.1"/>
    <property type="match status" value="1"/>
</dbReference>
<dbReference type="EMBL" id="AP022227">
    <property type="protein sequence ID" value="BBT39956.1"/>
    <property type="molecule type" value="Genomic_DNA"/>
</dbReference>
<dbReference type="NCBIfam" id="TIGR02360">
    <property type="entry name" value="pbenz_hydroxyl"/>
    <property type="match status" value="1"/>
</dbReference>
<dbReference type="Gene3D" id="3.30.9.10">
    <property type="entry name" value="D-Amino Acid Oxidase, subunit A, domain 2"/>
    <property type="match status" value="1"/>
</dbReference>
<reference evidence="5 6" key="1">
    <citation type="submission" date="2019-12" db="EMBL/GenBank/DDBJ databases">
        <title>complete genome sequences of Pseudomonas putida str. WP8-W18-CRE-01 isolated from wastewater treatment plant effluent.</title>
        <authorList>
            <person name="Sekizuka T."/>
            <person name="Itokawa K."/>
            <person name="Yatsu K."/>
            <person name="Inamine Y."/>
            <person name="Kuroda M."/>
        </authorList>
    </citation>
    <scope>NUCLEOTIDE SEQUENCE [LARGE SCALE GENOMIC DNA]</scope>
    <source>
        <strain evidence="5 6">WP8-W18-CRE-01</strain>
    </source>
</reference>
<evidence type="ECO:0000256" key="1">
    <source>
        <dbReference type="ARBA" id="ARBA00022630"/>
    </source>
</evidence>
<dbReference type="GO" id="GO:0071949">
    <property type="term" value="F:FAD binding"/>
    <property type="evidence" value="ECO:0007669"/>
    <property type="project" value="InterPro"/>
</dbReference>
<dbReference type="InterPro" id="IPR002938">
    <property type="entry name" value="FAD-bd"/>
</dbReference>
<dbReference type="InterPro" id="IPR012733">
    <property type="entry name" value="HB_mOase"/>
</dbReference>
<evidence type="ECO:0000259" key="4">
    <source>
        <dbReference type="Pfam" id="PF01494"/>
    </source>
</evidence>
<dbReference type="InterPro" id="IPR050641">
    <property type="entry name" value="RIFMO-like"/>
</dbReference>
<dbReference type="AlphaFoldDB" id="A0A6S5D5P6"/>
<name>A0A6S5D5P6_PSEPU</name>
<dbReference type="EC" id="1.14.13.2" evidence="3"/>
<keyword evidence="2" id="KW-0274">FAD</keyword>
<dbReference type="SUPFAM" id="SSF51905">
    <property type="entry name" value="FAD/NAD(P)-binding domain"/>
    <property type="match status" value="1"/>
</dbReference>